<dbReference type="EMBL" id="CP000237">
    <property type="protein sequence ID" value="ABD46099.1"/>
    <property type="molecule type" value="Genomic_DNA"/>
</dbReference>
<organism evidence="1 2">
    <name type="scientific">Ehrlichia sennetsu (strain ATCC VR-367 / Miyayama)</name>
    <name type="common">Neorickettsia sennetsu</name>
    <dbReference type="NCBI Taxonomy" id="222891"/>
    <lineage>
        <taxon>Bacteria</taxon>
        <taxon>Pseudomonadati</taxon>
        <taxon>Pseudomonadota</taxon>
        <taxon>Alphaproteobacteria</taxon>
        <taxon>Rickettsiales</taxon>
        <taxon>Anaplasmataceae</taxon>
        <taxon>Ehrlichia</taxon>
    </lineage>
</organism>
<dbReference type="HOGENOM" id="CLU_3138216_0_0_5"/>
<keyword evidence="2" id="KW-1185">Reference proteome</keyword>
<protein>
    <submittedName>
        <fullName evidence="1">Uncharacterized protein</fullName>
    </submittedName>
</protein>
<dbReference type="STRING" id="222891.NSE_0109"/>
<dbReference type="KEGG" id="nse:NSE_0109"/>
<evidence type="ECO:0000313" key="1">
    <source>
        <dbReference type="EMBL" id="ABD46099.1"/>
    </source>
</evidence>
<dbReference type="AlphaFoldDB" id="Q2GET7"/>
<reference evidence="1 2" key="1">
    <citation type="journal article" date="2006" name="PLoS Genet.">
        <title>Comparative genomics of emerging human ehrlichiosis agents.</title>
        <authorList>
            <person name="Dunning Hotopp J.C."/>
            <person name="Lin M."/>
            <person name="Madupu R."/>
            <person name="Crabtree J."/>
            <person name="Angiuoli S.V."/>
            <person name="Eisen J.A."/>
            <person name="Seshadri R."/>
            <person name="Ren Q."/>
            <person name="Wu M."/>
            <person name="Utterback T.R."/>
            <person name="Smith S."/>
            <person name="Lewis M."/>
            <person name="Khouri H."/>
            <person name="Zhang C."/>
            <person name="Niu H."/>
            <person name="Lin Q."/>
            <person name="Ohashi N."/>
            <person name="Zhi N."/>
            <person name="Nelson W."/>
            <person name="Brinkac L.M."/>
            <person name="Dodson R.J."/>
            <person name="Rosovitz M.J."/>
            <person name="Sundaram J."/>
            <person name="Daugherty S.C."/>
            <person name="Davidsen T."/>
            <person name="Durkin A.S."/>
            <person name="Gwinn M."/>
            <person name="Haft D.H."/>
            <person name="Selengut J.D."/>
            <person name="Sullivan S.A."/>
            <person name="Zafar N."/>
            <person name="Zhou L."/>
            <person name="Benahmed F."/>
            <person name="Forberger H."/>
            <person name="Halpin R."/>
            <person name="Mulligan S."/>
            <person name="Robinson J."/>
            <person name="White O."/>
            <person name="Rikihisa Y."/>
            <person name="Tettelin H."/>
        </authorList>
    </citation>
    <scope>NUCLEOTIDE SEQUENCE [LARGE SCALE GENOMIC DNA]</scope>
    <source>
        <strain evidence="2">ATCC VR-367 / Miyayama</strain>
    </source>
</reference>
<gene>
    <name evidence="1" type="ordered locus">NSE_0109</name>
</gene>
<sequence length="49" mass="5496">MEGHKTNLDVCRFSHVLASFVVSGLVKISTLSDLSEHKGIIFQVHCKRK</sequence>
<accession>Q2GET7</accession>
<proteinExistence type="predicted"/>
<dbReference type="Proteomes" id="UP000001942">
    <property type="component" value="Chromosome"/>
</dbReference>
<evidence type="ECO:0000313" key="2">
    <source>
        <dbReference type="Proteomes" id="UP000001942"/>
    </source>
</evidence>
<name>Q2GET7_EHRS3</name>